<reference evidence="2 3" key="1">
    <citation type="journal article" date="2015" name="Genome Announc.">
        <title>Expanding the biotechnology potential of lactobacilli through comparative genomics of 213 strains and associated genera.</title>
        <authorList>
            <person name="Sun Z."/>
            <person name="Harris H.M."/>
            <person name="McCann A."/>
            <person name="Guo C."/>
            <person name="Argimon S."/>
            <person name="Zhang W."/>
            <person name="Yang X."/>
            <person name="Jeffery I.B."/>
            <person name="Cooney J.C."/>
            <person name="Kagawa T.F."/>
            <person name="Liu W."/>
            <person name="Song Y."/>
            <person name="Salvetti E."/>
            <person name="Wrobel A."/>
            <person name="Rasinkangas P."/>
            <person name="Parkhill J."/>
            <person name="Rea M.C."/>
            <person name="O'Sullivan O."/>
            <person name="Ritari J."/>
            <person name="Douillard F.P."/>
            <person name="Paul Ross R."/>
            <person name="Yang R."/>
            <person name="Briner A.E."/>
            <person name="Felis G.E."/>
            <person name="de Vos W.M."/>
            <person name="Barrangou R."/>
            <person name="Klaenhammer T.R."/>
            <person name="Caufield P.W."/>
            <person name="Cui Y."/>
            <person name="Zhang H."/>
            <person name="O'Toole P.W."/>
        </authorList>
    </citation>
    <scope>NUCLEOTIDE SEQUENCE [LARGE SCALE GENOMIC DNA]</scope>
    <source>
        <strain evidence="2 3">DSM 23037</strain>
    </source>
</reference>
<sequence length="405" mass="47247">MINDAEEKLNDVSQLSFGQEKVTHEIFDQVKKHFSDDNPYVIWLDGDAGTGKSVVLTELFKKIQYESRTQKNTCLYQTSNYLTVNHAEVIKVYKGIAGKEPHLYKKDVQKPTTLINRLQKENKKADVVLIDEGHLLLTQPDRYNNFNQTNQLDELIKQAKIVVIVFDEHQFLKTKSFWTNQKLQSILQKYCHKKFKLTEQFRLKAPTEVLNWIDNFAKERQLVKYPESGNYDFRLYTDLSTMYQDLKQKNSQYGLSRLISTADYPYKLDGKLYYITEPGFRLPWDHDINPNLPWAQRPETINEVGSIYTIQGFDLNYAGVIIGPGITYDKKTNQIIPKPKYYQDFEAFKKSSDENSNQQLLTIKEQIMMNAVNVLLKRGAYGLFIYASDSNLKEAFANFNSNNWK</sequence>
<dbReference type="SUPFAM" id="SSF52540">
    <property type="entry name" value="P-loop containing nucleoside triphosphate hydrolases"/>
    <property type="match status" value="1"/>
</dbReference>
<evidence type="ECO:0000313" key="2">
    <source>
        <dbReference type="EMBL" id="KRN04770.1"/>
    </source>
</evidence>
<name>A0A0R2DKU5_9LACO</name>
<dbReference type="InterPro" id="IPR027417">
    <property type="entry name" value="P-loop_NTPase"/>
</dbReference>
<protein>
    <recommendedName>
        <fullName evidence="1">Schlafen group 3-like DNA/RNA helicase domain-containing protein</fullName>
    </recommendedName>
</protein>
<proteinExistence type="predicted"/>
<dbReference type="STRING" id="1423744.FC86_GL001126"/>
<dbReference type="Proteomes" id="UP000051378">
    <property type="component" value="Unassembled WGS sequence"/>
</dbReference>
<dbReference type="InterPro" id="IPR018647">
    <property type="entry name" value="SLFN_3-like_DNA/RNA_helicase"/>
</dbReference>
<dbReference type="EMBL" id="AYZL01000006">
    <property type="protein sequence ID" value="KRN04770.1"/>
    <property type="molecule type" value="Genomic_DNA"/>
</dbReference>
<dbReference type="AlphaFoldDB" id="A0A0R2DKU5"/>
<organism evidence="2 3">
    <name type="scientific">Holzapfeliella floricola DSM 23037 = JCM 16512</name>
    <dbReference type="NCBI Taxonomy" id="1423744"/>
    <lineage>
        <taxon>Bacteria</taxon>
        <taxon>Bacillati</taxon>
        <taxon>Bacillota</taxon>
        <taxon>Bacilli</taxon>
        <taxon>Lactobacillales</taxon>
        <taxon>Lactobacillaceae</taxon>
        <taxon>Holzapfeliella</taxon>
    </lineage>
</organism>
<accession>A0A0R2DKU5</accession>
<dbReference type="PATRIC" id="fig|1423744.4.peg.1155"/>
<dbReference type="Pfam" id="PF09848">
    <property type="entry name" value="SLFN-g3_helicase"/>
    <property type="match status" value="1"/>
</dbReference>
<comment type="caution">
    <text evidence="2">The sequence shown here is derived from an EMBL/GenBank/DDBJ whole genome shotgun (WGS) entry which is preliminary data.</text>
</comment>
<gene>
    <name evidence="2" type="ORF">FC86_GL001126</name>
</gene>
<evidence type="ECO:0000313" key="3">
    <source>
        <dbReference type="Proteomes" id="UP000051378"/>
    </source>
</evidence>
<keyword evidence="3" id="KW-1185">Reference proteome</keyword>
<dbReference type="Gene3D" id="3.40.50.300">
    <property type="entry name" value="P-loop containing nucleotide triphosphate hydrolases"/>
    <property type="match status" value="1"/>
</dbReference>
<evidence type="ECO:0000259" key="1">
    <source>
        <dbReference type="Pfam" id="PF09848"/>
    </source>
</evidence>
<dbReference type="OrthoDB" id="3193269at2"/>
<feature type="domain" description="Schlafen group 3-like DNA/RNA helicase" evidence="1">
    <location>
        <begin position="41"/>
        <end position="389"/>
    </location>
</feature>
<dbReference type="RefSeq" id="WP_056974092.1">
    <property type="nucleotide sequence ID" value="NZ_AYZL01000006.1"/>
</dbReference>